<evidence type="ECO:0000256" key="1">
    <source>
        <dbReference type="SAM" id="SignalP"/>
    </source>
</evidence>
<organism evidence="2 3">
    <name type="scientific">Meloidogyne enterolobii</name>
    <name type="common">Root-knot nematode worm</name>
    <name type="synonym">Meloidogyne mayaguensis</name>
    <dbReference type="NCBI Taxonomy" id="390850"/>
    <lineage>
        <taxon>Eukaryota</taxon>
        <taxon>Metazoa</taxon>
        <taxon>Ecdysozoa</taxon>
        <taxon>Nematoda</taxon>
        <taxon>Chromadorea</taxon>
        <taxon>Rhabditida</taxon>
        <taxon>Tylenchina</taxon>
        <taxon>Tylenchomorpha</taxon>
        <taxon>Tylenchoidea</taxon>
        <taxon>Meloidogynidae</taxon>
        <taxon>Meloidogyninae</taxon>
        <taxon>Meloidogyne</taxon>
    </lineage>
</organism>
<evidence type="ECO:0000313" key="2">
    <source>
        <dbReference type="EMBL" id="CAD2142392.1"/>
    </source>
</evidence>
<accession>A0A6V7U1Q5</accession>
<proteinExistence type="predicted"/>
<comment type="caution">
    <text evidence="2">The sequence shown here is derived from an EMBL/GenBank/DDBJ whole genome shotgun (WGS) entry which is preliminary data.</text>
</comment>
<keyword evidence="1" id="KW-0732">Signal</keyword>
<feature type="signal peptide" evidence="1">
    <location>
        <begin position="1"/>
        <end position="28"/>
    </location>
</feature>
<protein>
    <submittedName>
        <fullName evidence="2">Uncharacterized protein</fullName>
    </submittedName>
</protein>
<dbReference type="OrthoDB" id="10464303at2759"/>
<name>A0A6V7U1Q5_MELEN</name>
<evidence type="ECO:0000313" key="3">
    <source>
        <dbReference type="Proteomes" id="UP000580250"/>
    </source>
</evidence>
<feature type="chain" id="PRO_5028278039" evidence="1">
    <location>
        <begin position="29"/>
        <end position="108"/>
    </location>
</feature>
<dbReference type="AlphaFoldDB" id="A0A6V7U1Q5"/>
<dbReference type="Proteomes" id="UP000580250">
    <property type="component" value="Unassembled WGS sequence"/>
</dbReference>
<sequence length="108" mass="12443">MTKISHFQHPRLATILFLIILISQFLHWDKQTSVEASWADPYTRGTILYNLVGRKRRFAVMGGLMRKRRDQPSNQAKTLYSEDTAADRSKHQYADFMTSGTILNNLVG</sequence>
<dbReference type="EMBL" id="CAJEWN010000029">
    <property type="protein sequence ID" value="CAD2142392.1"/>
    <property type="molecule type" value="Genomic_DNA"/>
</dbReference>
<gene>
    <name evidence="2" type="ORF">MENT_LOCUS7195</name>
</gene>
<reference evidence="2 3" key="1">
    <citation type="submission" date="2020-08" db="EMBL/GenBank/DDBJ databases">
        <authorList>
            <person name="Koutsovoulos G."/>
            <person name="Danchin GJ E."/>
        </authorList>
    </citation>
    <scope>NUCLEOTIDE SEQUENCE [LARGE SCALE GENOMIC DNA]</scope>
</reference>